<dbReference type="EMBL" id="CP063136">
    <property type="protein sequence ID" value="QOU20823.1"/>
    <property type="molecule type" value="Genomic_DNA"/>
</dbReference>
<evidence type="ECO:0000256" key="1">
    <source>
        <dbReference type="ARBA" id="ARBA00005945"/>
    </source>
</evidence>
<reference evidence="6" key="2">
    <citation type="journal article" name="BMC Genomics">
        <title>New genome assemblies reveal patterns of domestication and adaptation across Brettanomyces (Dekkera) species.</title>
        <authorList>
            <person name="Roach M.J."/>
            <person name="Borneman A.R."/>
        </authorList>
    </citation>
    <scope>NUCLEOTIDE SEQUENCE</scope>
    <source>
        <strain evidence="6">UCD 2041</strain>
    </source>
</reference>
<feature type="compositionally biased region" description="Basic and acidic residues" evidence="4">
    <location>
        <begin position="189"/>
        <end position="212"/>
    </location>
</feature>
<dbReference type="AlphaFoldDB" id="A0A871R2Z5"/>
<name>A0A871R2Z5_DEKBR</name>
<evidence type="ECO:0000256" key="4">
    <source>
        <dbReference type="SAM" id="MobiDB-lite"/>
    </source>
</evidence>
<evidence type="ECO:0000256" key="2">
    <source>
        <dbReference type="ARBA" id="ARBA00017767"/>
    </source>
</evidence>
<gene>
    <name evidence="6" type="ORF">BRETT_000537</name>
</gene>
<sequence>MLVLAIGDFHVPERAVGLPEKFKRLLQPRGKIQQVLCTGNVSNSPSSMEFLKSISPDFQMVKGDHDRNLWLPLSLMFKYGKLRVGLISGFEVVPKSDPLSLLAQARMMDVDILIYGSTHKVEAYTLDGKFFINPGSATGAFNSDSMDADDVEIIEGIVKQKNEAKKTEQVKKDVEETDDKPESTNTNDVEVKPEDGETTEKSDKQEVDKDNDEKDDDGAGETPLDVEKHQEGSKEDENNKNTEEKKQENEQENPSDTEEADTKLDTTEIEPYMDPIPSFCLLDLQGVTCTLYLYTLIDGDVKVDKLVYKKEESA</sequence>
<feature type="compositionally biased region" description="Acidic residues" evidence="4">
    <location>
        <begin position="250"/>
        <end position="259"/>
    </location>
</feature>
<evidence type="ECO:0000313" key="7">
    <source>
        <dbReference type="Proteomes" id="UP000663131"/>
    </source>
</evidence>
<evidence type="ECO:0000313" key="6">
    <source>
        <dbReference type="EMBL" id="QOU20823.1"/>
    </source>
</evidence>
<proteinExistence type="inferred from homology"/>
<dbReference type="Pfam" id="PF12850">
    <property type="entry name" value="Metallophos_2"/>
    <property type="match status" value="1"/>
</dbReference>
<feature type="compositionally biased region" description="Basic and acidic residues" evidence="4">
    <location>
        <begin position="225"/>
        <end position="249"/>
    </location>
</feature>
<dbReference type="Proteomes" id="UP000663131">
    <property type="component" value="Chromosome 8"/>
</dbReference>
<accession>A0A871R2Z5</accession>
<dbReference type="OrthoDB" id="10258130at2759"/>
<dbReference type="GeneID" id="64572462"/>
<evidence type="ECO:0000259" key="5">
    <source>
        <dbReference type="Pfam" id="PF12850"/>
    </source>
</evidence>
<dbReference type="InterPro" id="IPR000979">
    <property type="entry name" value="Phosphodiesterase_MJ0936/Vps29"/>
</dbReference>
<comment type="similarity">
    <text evidence="1 3">Belongs to the VPS29 family.</text>
</comment>
<dbReference type="Gene3D" id="3.60.21.10">
    <property type="match status" value="2"/>
</dbReference>
<reference evidence="6" key="1">
    <citation type="submission" date="2020-10" db="EMBL/GenBank/DDBJ databases">
        <authorList>
            <person name="Palmer J.M."/>
        </authorList>
    </citation>
    <scope>NUCLEOTIDE SEQUENCE</scope>
    <source>
        <strain evidence="6">UCD 2041</strain>
    </source>
</reference>
<dbReference type="InterPro" id="IPR029052">
    <property type="entry name" value="Metallo-depent_PP-like"/>
</dbReference>
<dbReference type="PANTHER" id="PTHR11124">
    <property type="entry name" value="VACUOLAR SORTING PROTEIN VPS29"/>
    <property type="match status" value="1"/>
</dbReference>
<feature type="domain" description="Calcineurin-like phosphoesterase" evidence="5">
    <location>
        <begin position="1"/>
        <end position="144"/>
    </location>
</feature>
<feature type="region of interest" description="Disordered" evidence="4">
    <location>
        <begin position="163"/>
        <end position="265"/>
    </location>
</feature>
<evidence type="ECO:0000256" key="3">
    <source>
        <dbReference type="RuleBase" id="RU362040"/>
    </source>
</evidence>
<protein>
    <recommendedName>
        <fullName evidence="2 3">Vacuolar protein sorting-associated protein 29</fullName>
    </recommendedName>
</protein>
<dbReference type="KEGG" id="bbrx:BRETT_000537"/>
<feature type="compositionally biased region" description="Basic and acidic residues" evidence="4">
    <location>
        <begin position="163"/>
        <end position="174"/>
    </location>
</feature>
<organism evidence="6 7">
    <name type="scientific">Dekkera bruxellensis</name>
    <name type="common">Brettanomyces custersii</name>
    <dbReference type="NCBI Taxonomy" id="5007"/>
    <lineage>
        <taxon>Eukaryota</taxon>
        <taxon>Fungi</taxon>
        <taxon>Dikarya</taxon>
        <taxon>Ascomycota</taxon>
        <taxon>Saccharomycotina</taxon>
        <taxon>Pichiomycetes</taxon>
        <taxon>Pichiales</taxon>
        <taxon>Pichiaceae</taxon>
        <taxon>Brettanomyces</taxon>
    </lineage>
</organism>
<dbReference type="SUPFAM" id="SSF56300">
    <property type="entry name" value="Metallo-dependent phosphatases"/>
    <property type="match status" value="1"/>
</dbReference>
<dbReference type="RefSeq" id="XP_041137316.1">
    <property type="nucleotide sequence ID" value="XM_041279102.1"/>
</dbReference>
<dbReference type="NCBIfam" id="TIGR00040">
    <property type="entry name" value="yfcE"/>
    <property type="match status" value="1"/>
</dbReference>
<dbReference type="InterPro" id="IPR024654">
    <property type="entry name" value="Calcineurin-like_PHP_lpxH"/>
</dbReference>